<sequence length="556" mass="56690">MRSEVVGVVALPVTLRAMQARTGVRRVLVGYALYCLVEMAMWIGIILYAFAEGGAVMAGVVAVAQLVPSAVIAPLLAGIAERLPRGRALSLAYLGVTATCAWTLAALAAEADIWVVTLAAGTSVTAIAVARPLHYAVLPSMAVGPDDLVSSISLSSMAEGLALFAGPILAGVGTQALGTWSVVASCTVAAALATVLVLGLGLASSAPPHHGGDDESPLREAFAGFAALRGDRGAIALMVVLTTFFVFIGAMDVLGVAYSEDVLGLGHSGSGLLIGAAGIGAFVGAAIAASFVRRRELTPVILVSGVLLGAGLGAVALFTALPPAMAVLAIGGLAGQLLMVAGRTLLQRSTDDSVIARVFAVQESTSLLGLALGSALAPVLVALISARGAFIPLGIGIVACAFVCAAFIRSLDARAVYRPVEMELLRSVPFLGVLPPYELERLAKTVTWREVPEGTVVVTEGEPGRDFFIVDEGSLAVQVGGVTSPEPLTAPGWFGEIALLQDVPRTATITALTPVRLLRIQAEDFLAAVTGSPDGRALASEISAGHLARDAARRAT</sequence>
<feature type="transmembrane region" description="Helical" evidence="6">
    <location>
        <begin position="390"/>
        <end position="408"/>
    </location>
</feature>
<evidence type="ECO:0000256" key="4">
    <source>
        <dbReference type="ARBA" id="ARBA00022989"/>
    </source>
</evidence>
<feature type="transmembrane region" description="Helical" evidence="6">
    <location>
        <begin position="88"/>
        <end position="107"/>
    </location>
</feature>
<feature type="transmembrane region" description="Helical" evidence="6">
    <location>
        <begin position="235"/>
        <end position="258"/>
    </location>
</feature>
<evidence type="ECO:0000313" key="8">
    <source>
        <dbReference type="EMBL" id="MFC6236713.1"/>
    </source>
</evidence>
<dbReference type="Gene3D" id="2.60.120.10">
    <property type="entry name" value="Jelly Rolls"/>
    <property type="match status" value="1"/>
</dbReference>
<dbReference type="CDD" id="cd06173">
    <property type="entry name" value="MFS_MefA_like"/>
    <property type="match status" value="1"/>
</dbReference>
<dbReference type="EMBL" id="JBHSTI010000002">
    <property type="protein sequence ID" value="MFC6236713.1"/>
    <property type="molecule type" value="Genomic_DNA"/>
</dbReference>
<dbReference type="PROSITE" id="PS50042">
    <property type="entry name" value="CNMP_BINDING_3"/>
    <property type="match status" value="1"/>
</dbReference>
<dbReference type="Proteomes" id="UP001596138">
    <property type="component" value="Unassembled WGS sequence"/>
</dbReference>
<dbReference type="InterPro" id="IPR018490">
    <property type="entry name" value="cNMP-bd_dom_sf"/>
</dbReference>
<feature type="transmembrane region" description="Helical" evidence="6">
    <location>
        <begin position="28"/>
        <end position="50"/>
    </location>
</feature>
<gene>
    <name evidence="8" type="ORF">ACFQGU_02395</name>
</gene>
<dbReference type="SUPFAM" id="SSF51206">
    <property type="entry name" value="cAMP-binding domain-like"/>
    <property type="match status" value="1"/>
</dbReference>
<evidence type="ECO:0000256" key="6">
    <source>
        <dbReference type="SAM" id="Phobius"/>
    </source>
</evidence>
<feature type="transmembrane region" description="Helical" evidence="6">
    <location>
        <begin position="270"/>
        <end position="292"/>
    </location>
</feature>
<feature type="transmembrane region" description="Helical" evidence="6">
    <location>
        <begin position="113"/>
        <end position="136"/>
    </location>
</feature>
<comment type="subcellular location">
    <subcellularLocation>
        <location evidence="1">Cell membrane</location>
        <topology evidence="1">Multi-pass membrane protein</topology>
    </subcellularLocation>
</comment>
<dbReference type="CDD" id="cd00038">
    <property type="entry name" value="CAP_ED"/>
    <property type="match status" value="1"/>
</dbReference>
<reference evidence="9" key="1">
    <citation type="journal article" date="2019" name="Int. J. Syst. Evol. Microbiol.">
        <title>The Global Catalogue of Microorganisms (GCM) 10K type strain sequencing project: providing services to taxonomists for standard genome sequencing and annotation.</title>
        <authorList>
            <consortium name="The Broad Institute Genomics Platform"/>
            <consortium name="The Broad Institute Genome Sequencing Center for Infectious Disease"/>
            <person name="Wu L."/>
            <person name="Ma J."/>
        </authorList>
    </citation>
    <scope>NUCLEOTIDE SEQUENCE [LARGE SCALE GENOMIC DNA]</scope>
    <source>
        <strain evidence="9">CGMCC 4.7317</strain>
    </source>
</reference>
<dbReference type="InterPro" id="IPR018488">
    <property type="entry name" value="cNMP-bd_CS"/>
</dbReference>
<dbReference type="PROSITE" id="PS00889">
    <property type="entry name" value="CNMP_BINDING_2"/>
    <property type="match status" value="1"/>
</dbReference>
<feature type="transmembrane region" description="Helical" evidence="6">
    <location>
        <begin position="367"/>
        <end position="384"/>
    </location>
</feature>
<dbReference type="InterPro" id="IPR014710">
    <property type="entry name" value="RmlC-like_jellyroll"/>
</dbReference>
<dbReference type="RefSeq" id="WP_386763750.1">
    <property type="nucleotide sequence ID" value="NZ_JBHSTI010000002.1"/>
</dbReference>
<evidence type="ECO:0000256" key="2">
    <source>
        <dbReference type="ARBA" id="ARBA00022475"/>
    </source>
</evidence>
<protein>
    <submittedName>
        <fullName evidence="8">MFS transporter</fullName>
    </submittedName>
</protein>
<dbReference type="SUPFAM" id="SSF103473">
    <property type="entry name" value="MFS general substrate transporter"/>
    <property type="match status" value="1"/>
</dbReference>
<feature type="domain" description="Cyclic nucleotide-binding" evidence="7">
    <location>
        <begin position="430"/>
        <end position="525"/>
    </location>
</feature>
<feature type="transmembrane region" description="Helical" evidence="6">
    <location>
        <begin position="182"/>
        <end position="203"/>
    </location>
</feature>
<accession>A0ABW1SWI8</accession>
<dbReference type="PRINTS" id="PR00103">
    <property type="entry name" value="CAMPKINASE"/>
</dbReference>
<evidence type="ECO:0000256" key="3">
    <source>
        <dbReference type="ARBA" id="ARBA00022692"/>
    </source>
</evidence>
<comment type="caution">
    <text evidence="8">The sequence shown here is derived from an EMBL/GenBank/DDBJ whole genome shotgun (WGS) entry which is preliminary data.</text>
</comment>
<evidence type="ECO:0000256" key="1">
    <source>
        <dbReference type="ARBA" id="ARBA00004651"/>
    </source>
</evidence>
<keyword evidence="4 6" id="KW-1133">Transmembrane helix</keyword>
<dbReference type="Pfam" id="PF07690">
    <property type="entry name" value="MFS_1"/>
    <property type="match status" value="1"/>
</dbReference>
<keyword evidence="5 6" id="KW-0472">Membrane</keyword>
<evidence type="ECO:0000256" key="5">
    <source>
        <dbReference type="ARBA" id="ARBA00023136"/>
    </source>
</evidence>
<dbReference type="InterPro" id="IPR000595">
    <property type="entry name" value="cNMP-bd_dom"/>
</dbReference>
<dbReference type="InterPro" id="IPR036259">
    <property type="entry name" value="MFS_trans_sf"/>
</dbReference>
<evidence type="ECO:0000313" key="9">
    <source>
        <dbReference type="Proteomes" id="UP001596138"/>
    </source>
</evidence>
<dbReference type="PANTHER" id="PTHR23513">
    <property type="entry name" value="INTEGRAL MEMBRANE EFFLUX PROTEIN-RELATED"/>
    <property type="match status" value="1"/>
</dbReference>
<evidence type="ECO:0000259" key="7">
    <source>
        <dbReference type="PROSITE" id="PS50042"/>
    </source>
</evidence>
<feature type="transmembrane region" description="Helical" evidence="6">
    <location>
        <begin position="299"/>
        <end position="318"/>
    </location>
</feature>
<dbReference type="PROSITE" id="PS00888">
    <property type="entry name" value="CNMP_BINDING_1"/>
    <property type="match status" value="1"/>
</dbReference>
<dbReference type="SMART" id="SM00100">
    <property type="entry name" value="cNMP"/>
    <property type="match status" value="1"/>
</dbReference>
<keyword evidence="9" id="KW-1185">Reference proteome</keyword>
<keyword evidence="3 6" id="KW-0812">Transmembrane</keyword>
<feature type="transmembrane region" description="Helical" evidence="6">
    <location>
        <begin position="56"/>
        <end position="76"/>
    </location>
</feature>
<name>A0ABW1SWI8_9ACTN</name>
<dbReference type="InterPro" id="IPR011701">
    <property type="entry name" value="MFS"/>
</dbReference>
<feature type="transmembrane region" description="Helical" evidence="6">
    <location>
        <begin position="324"/>
        <end position="346"/>
    </location>
</feature>
<dbReference type="PANTHER" id="PTHR23513:SF6">
    <property type="entry name" value="MAJOR FACILITATOR SUPERFAMILY ASSOCIATED DOMAIN-CONTAINING PROTEIN"/>
    <property type="match status" value="1"/>
</dbReference>
<organism evidence="8 9">
    <name type="scientific">Longivirga aurantiaca</name>
    <dbReference type="NCBI Taxonomy" id="1837743"/>
    <lineage>
        <taxon>Bacteria</taxon>
        <taxon>Bacillati</taxon>
        <taxon>Actinomycetota</taxon>
        <taxon>Actinomycetes</taxon>
        <taxon>Sporichthyales</taxon>
        <taxon>Sporichthyaceae</taxon>
        <taxon>Longivirga</taxon>
    </lineage>
</organism>
<dbReference type="Pfam" id="PF00027">
    <property type="entry name" value="cNMP_binding"/>
    <property type="match status" value="1"/>
</dbReference>
<feature type="transmembrane region" description="Helical" evidence="6">
    <location>
        <begin position="148"/>
        <end position="170"/>
    </location>
</feature>
<keyword evidence="2" id="KW-1003">Cell membrane</keyword>
<dbReference type="Gene3D" id="1.20.1250.20">
    <property type="entry name" value="MFS general substrate transporter like domains"/>
    <property type="match status" value="1"/>
</dbReference>
<proteinExistence type="predicted"/>